<name>A0A1Y5NZU0_9MICO</name>
<sequence>MSNKDMKKNPSASGAGKSAALLLLVVVAFQAALAAGAPWGAATQGGSNEGVLPDALRVGSVITSVMYAALAAVAGTSIAPATFRRRVLYAAAAVMVLATLLNIASTSFVERMIWAPVTIALVITIWHAARHDSIAPLARRARSVSAIPIVR</sequence>
<evidence type="ECO:0000256" key="1">
    <source>
        <dbReference type="SAM" id="Phobius"/>
    </source>
</evidence>
<keyword evidence="2" id="KW-0732">Signal</keyword>
<dbReference type="RefSeq" id="WP_295574993.1">
    <property type="nucleotide sequence ID" value="NZ_FLQR01000006.1"/>
</dbReference>
<feature type="signal peptide" evidence="2">
    <location>
        <begin position="1"/>
        <end position="34"/>
    </location>
</feature>
<protein>
    <submittedName>
        <fullName evidence="3">Uncharacterized protein</fullName>
    </submittedName>
</protein>
<feature type="transmembrane region" description="Helical" evidence="1">
    <location>
        <begin position="58"/>
        <end position="80"/>
    </location>
</feature>
<gene>
    <name evidence="3" type="ORF">MIPYR_20278</name>
</gene>
<keyword evidence="1" id="KW-0472">Membrane</keyword>
<feature type="chain" id="PRO_5010995788" evidence="2">
    <location>
        <begin position="35"/>
        <end position="151"/>
    </location>
</feature>
<dbReference type="EMBL" id="FLQR01000006">
    <property type="protein sequence ID" value="SBS71885.1"/>
    <property type="molecule type" value="Genomic_DNA"/>
</dbReference>
<organism evidence="3">
    <name type="scientific">uncultured Microbacterium sp</name>
    <dbReference type="NCBI Taxonomy" id="191216"/>
    <lineage>
        <taxon>Bacteria</taxon>
        <taxon>Bacillati</taxon>
        <taxon>Actinomycetota</taxon>
        <taxon>Actinomycetes</taxon>
        <taxon>Micrococcales</taxon>
        <taxon>Microbacteriaceae</taxon>
        <taxon>Microbacterium</taxon>
        <taxon>environmental samples</taxon>
    </lineage>
</organism>
<evidence type="ECO:0000256" key="2">
    <source>
        <dbReference type="SAM" id="SignalP"/>
    </source>
</evidence>
<dbReference type="AlphaFoldDB" id="A0A1Y5NZU0"/>
<keyword evidence="1" id="KW-1133">Transmembrane helix</keyword>
<keyword evidence="1" id="KW-0812">Transmembrane</keyword>
<feature type="transmembrane region" description="Helical" evidence="1">
    <location>
        <begin position="111"/>
        <end position="129"/>
    </location>
</feature>
<accession>A0A1Y5NZU0</accession>
<evidence type="ECO:0000313" key="3">
    <source>
        <dbReference type="EMBL" id="SBS71885.1"/>
    </source>
</evidence>
<proteinExistence type="predicted"/>
<reference evidence="3" key="1">
    <citation type="submission" date="2016-03" db="EMBL/GenBank/DDBJ databases">
        <authorList>
            <person name="Ploux O."/>
        </authorList>
    </citation>
    <scope>NUCLEOTIDE SEQUENCE</scope>
    <source>
        <strain evidence="3">UC1</strain>
    </source>
</reference>
<feature type="transmembrane region" description="Helical" evidence="1">
    <location>
        <begin position="87"/>
        <end position="105"/>
    </location>
</feature>